<dbReference type="HOGENOM" id="CLU_1582983_0_0_2"/>
<dbReference type="Proteomes" id="UP000008138">
    <property type="component" value="Chromosome"/>
</dbReference>
<dbReference type="RefSeq" id="WP_013680006.1">
    <property type="nucleotide sequence ID" value="NC_015315.1"/>
</dbReference>
<dbReference type="EMBL" id="CP002590">
    <property type="protein sequence ID" value="AEA12670.1"/>
    <property type="molecule type" value="Genomic_DNA"/>
</dbReference>
<keyword evidence="1" id="KW-0812">Transmembrane</keyword>
<name>F2L0I8_THEU7</name>
<dbReference type="GeneID" id="10360719"/>
<gene>
    <name evidence="2" type="ordered locus">TUZN_1191</name>
</gene>
<sequence>MSPELLTRLAYVFGVGAALLALYLLLNPYTVTTYYSGPVRPLNVTPDGGLVLLFINNTGGGTAYVPVSVGEEVYGVVFINNATLAAPPGQSVYNFSFVKYIYINDSSQNIFITIKSVKTTIINKILTVIMVILFILMFAFLVVGYLYQITYKTKGAAKLERAIVKY</sequence>
<keyword evidence="3" id="KW-1185">Reference proteome</keyword>
<evidence type="ECO:0000313" key="2">
    <source>
        <dbReference type="EMBL" id="AEA12670.1"/>
    </source>
</evidence>
<protein>
    <submittedName>
        <fullName evidence="2">Uncharacterized protein</fullName>
    </submittedName>
</protein>
<dbReference type="STRING" id="999630.TUZN_1191"/>
<evidence type="ECO:0000313" key="3">
    <source>
        <dbReference type="Proteomes" id="UP000008138"/>
    </source>
</evidence>
<organism evidence="2 3">
    <name type="scientific">Thermoproteus uzoniensis (strain 768-20)</name>
    <dbReference type="NCBI Taxonomy" id="999630"/>
    <lineage>
        <taxon>Archaea</taxon>
        <taxon>Thermoproteota</taxon>
        <taxon>Thermoprotei</taxon>
        <taxon>Thermoproteales</taxon>
        <taxon>Thermoproteaceae</taxon>
        <taxon>Thermoproteus</taxon>
    </lineage>
</organism>
<reference evidence="2 3" key="1">
    <citation type="journal article" date="2011" name="J. Bacteriol.">
        <title>Complete genome sequence of the thermoacidophilic crenarchaeon Thermoproteus uzoniensis 768-20.</title>
        <authorList>
            <person name="Mardanov A.V."/>
            <person name="Gumerov V.M."/>
            <person name="Beletsky A.V."/>
            <person name="Prokofeva M.I."/>
            <person name="Bonch-Osmolovskaya E.A."/>
            <person name="Ravin N.V."/>
            <person name="Skryabin K.G."/>
        </authorList>
    </citation>
    <scope>NUCLEOTIDE SEQUENCE [LARGE SCALE GENOMIC DNA]</scope>
    <source>
        <strain evidence="2 3">768-20</strain>
    </source>
</reference>
<evidence type="ECO:0000256" key="1">
    <source>
        <dbReference type="SAM" id="Phobius"/>
    </source>
</evidence>
<keyword evidence="1" id="KW-1133">Transmembrane helix</keyword>
<reference key="2">
    <citation type="submission" date="2011-03" db="EMBL/GenBank/DDBJ databases">
        <title>Complete genome sequence of the thermoacidophilic crenarchaeon Thermoproteus uzoniensis 768-20.</title>
        <authorList>
            <person name="Mardanov A.V."/>
            <person name="Gumerov V.M."/>
            <person name="Beletsky A.V."/>
            <person name="Prokofeva M.I."/>
            <person name="Bonch-Osmolovskaya E.A."/>
            <person name="Ravin N.V."/>
            <person name="Skryabin K.G."/>
        </authorList>
    </citation>
    <scope>NUCLEOTIDE SEQUENCE</scope>
    <source>
        <strain>768-20</strain>
    </source>
</reference>
<keyword evidence="1" id="KW-0472">Membrane</keyword>
<dbReference type="AlphaFoldDB" id="F2L0I8"/>
<dbReference type="OrthoDB" id="378075at2157"/>
<feature type="transmembrane region" description="Helical" evidence="1">
    <location>
        <begin position="125"/>
        <end position="147"/>
    </location>
</feature>
<proteinExistence type="predicted"/>
<dbReference type="eggNOG" id="arCOG14036">
    <property type="taxonomic scope" value="Archaea"/>
</dbReference>
<feature type="transmembrane region" description="Helical" evidence="1">
    <location>
        <begin position="6"/>
        <end position="26"/>
    </location>
</feature>
<accession>F2L0I8</accession>
<dbReference type="KEGG" id="tuz:TUZN_1191"/>